<dbReference type="GO" id="GO:0051213">
    <property type="term" value="F:dioxygenase activity"/>
    <property type="evidence" value="ECO:0007669"/>
    <property type="project" value="UniProtKB-KW"/>
</dbReference>
<dbReference type="EMBL" id="WXYQ01000001">
    <property type="protein sequence ID" value="NBG94263.1"/>
    <property type="molecule type" value="Genomic_DNA"/>
</dbReference>
<organism evidence="2 3">
    <name type="scientific">Pyruvatibacter mobilis</name>
    <dbReference type="NCBI Taxonomy" id="1712261"/>
    <lineage>
        <taxon>Bacteria</taxon>
        <taxon>Pseudomonadati</taxon>
        <taxon>Pseudomonadota</taxon>
        <taxon>Alphaproteobacteria</taxon>
        <taxon>Hyphomicrobiales</taxon>
        <taxon>Parvibaculaceae</taxon>
        <taxon>Pyruvatibacter</taxon>
    </lineage>
</organism>
<reference evidence="2 3" key="1">
    <citation type="journal article" date="2016" name="Int. J. Syst. Evol. Microbiol.">
        <title>Pyruvatibacter mobilis gen. nov., sp. nov., a marine bacterium from the culture broth of Picochlorum sp. 122.</title>
        <authorList>
            <person name="Wang G."/>
            <person name="Tang M."/>
            <person name="Wu H."/>
            <person name="Dai S."/>
            <person name="Li T."/>
            <person name="Chen C."/>
            <person name="He H."/>
            <person name="Fan J."/>
            <person name="Xiang W."/>
            <person name="Li X."/>
        </authorList>
    </citation>
    <scope>NUCLEOTIDE SEQUENCE [LARGE SCALE GENOMIC DNA]</scope>
    <source>
        <strain evidence="2 3">GYP-11</strain>
    </source>
</reference>
<evidence type="ECO:0000259" key="1">
    <source>
        <dbReference type="PROSITE" id="PS51819"/>
    </source>
</evidence>
<dbReference type="Gene3D" id="3.10.180.10">
    <property type="entry name" value="2,3-Dihydroxybiphenyl 1,2-Dioxygenase, domain 1"/>
    <property type="match status" value="1"/>
</dbReference>
<feature type="domain" description="VOC" evidence="1">
    <location>
        <begin position="2"/>
        <end position="118"/>
    </location>
</feature>
<dbReference type="OrthoDB" id="9789608at2"/>
<accession>A0A845Q721</accession>
<dbReference type="Pfam" id="PF00903">
    <property type="entry name" value="Glyoxalase"/>
    <property type="match status" value="1"/>
</dbReference>
<dbReference type="InterPro" id="IPR049789">
    <property type="entry name" value="ArsI/CadI-like"/>
</dbReference>
<keyword evidence="2" id="KW-0223">Dioxygenase</keyword>
<protein>
    <submittedName>
        <fullName evidence="2">Glyoxalase/bleomycin resistance/dioxygenase family protein</fullName>
    </submittedName>
</protein>
<dbReference type="NCBIfam" id="NF041414">
    <property type="entry name" value="ArsI_CadI_VOC"/>
    <property type="match status" value="1"/>
</dbReference>
<dbReference type="GO" id="GO:0046686">
    <property type="term" value="P:response to cadmium ion"/>
    <property type="evidence" value="ECO:0007669"/>
    <property type="project" value="TreeGrafter"/>
</dbReference>
<dbReference type="PANTHER" id="PTHR41294">
    <property type="entry name" value="CADMIUM-INDUCED PROTEIN CADI"/>
    <property type="match status" value="1"/>
</dbReference>
<dbReference type="InterPro" id="IPR029068">
    <property type="entry name" value="Glyas_Bleomycin-R_OHBP_Dase"/>
</dbReference>
<sequence length="149" mass="16265">MTRLHVSVTVPDIAQATRFYAAMFGAEPTVERPGYAKWMLDDPRVNFVATEGRDADAQGVAHLGIQADDADELSTLYSRFDAADADVYEEGKTECCYARSEKSWVKDPAGMAWEAFLTSEVIDHFGEGPVTAAPPAEVEASERRLPGCC</sequence>
<evidence type="ECO:0000313" key="3">
    <source>
        <dbReference type="Proteomes" id="UP000470384"/>
    </source>
</evidence>
<dbReference type="InterPro" id="IPR037523">
    <property type="entry name" value="VOC_core"/>
</dbReference>
<dbReference type="PROSITE" id="PS51819">
    <property type="entry name" value="VOC"/>
    <property type="match status" value="1"/>
</dbReference>
<keyword evidence="3" id="KW-1185">Reference proteome</keyword>
<keyword evidence="2" id="KW-0560">Oxidoreductase</keyword>
<dbReference type="Proteomes" id="UP000470384">
    <property type="component" value="Unassembled WGS sequence"/>
</dbReference>
<dbReference type="PANTHER" id="PTHR41294:SF1">
    <property type="entry name" value="CADMIUM-INDUCED PROTEIN CADI"/>
    <property type="match status" value="1"/>
</dbReference>
<dbReference type="InterPro" id="IPR004360">
    <property type="entry name" value="Glyas_Fos-R_dOase_dom"/>
</dbReference>
<dbReference type="GeneID" id="300656319"/>
<dbReference type="InterPro" id="IPR052393">
    <property type="entry name" value="Cadmium-induced_rsp"/>
</dbReference>
<comment type="caution">
    <text evidence="2">The sequence shown here is derived from an EMBL/GenBank/DDBJ whole genome shotgun (WGS) entry which is preliminary data.</text>
</comment>
<dbReference type="SUPFAM" id="SSF54593">
    <property type="entry name" value="Glyoxalase/Bleomycin resistance protein/Dihydroxybiphenyl dioxygenase"/>
    <property type="match status" value="1"/>
</dbReference>
<evidence type="ECO:0000313" key="2">
    <source>
        <dbReference type="EMBL" id="NBG94263.1"/>
    </source>
</evidence>
<dbReference type="RefSeq" id="WP_160586395.1">
    <property type="nucleotide sequence ID" value="NZ_BMHN01000001.1"/>
</dbReference>
<proteinExistence type="predicted"/>
<name>A0A845Q721_9HYPH</name>
<dbReference type="AlphaFoldDB" id="A0A845Q721"/>
<gene>
    <name evidence="2" type="ORF">GTQ45_00790</name>
</gene>